<dbReference type="InterPro" id="IPR000073">
    <property type="entry name" value="AB_hydrolase_1"/>
</dbReference>
<dbReference type="PIRSF" id="PIRSF000443">
    <property type="entry name" value="Homoser_Ac_trans"/>
    <property type="match status" value="1"/>
</dbReference>
<evidence type="ECO:0000313" key="6">
    <source>
        <dbReference type="Proteomes" id="UP001403385"/>
    </source>
</evidence>
<evidence type="ECO:0000259" key="4">
    <source>
        <dbReference type="Pfam" id="PF00561"/>
    </source>
</evidence>
<evidence type="ECO:0000256" key="1">
    <source>
        <dbReference type="ARBA" id="ARBA00022679"/>
    </source>
</evidence>
<feature type="domain" description="AB hydrolase-1" evidence="4">
    <location>
        <begin position="45"/>
        <end position="325"/>
    </location>
</feature>
<dbReference type="SUPFAM" id="SSF53474">
    <property type="entry name" value="alpha/beta-Hydrolases"/>
    <property type="match status" value="1"/>
</dbReference>
<dbReference type="Proteomes" id="UP001403385">
    <property type="component" value="Unassembled WGS sequence"/>
</dbReference>
<feature type="active site" evidence="2 3">
    <location>
        <position position="292"/>
    </location>
</feature>
<keyword evidence="2" id="KW-0028">Amino-acid biosynthesis</keyword>
<dbReference type="GO" id="GO:0005737">
    <property type="term" value="C:cytoplasm"/>
    <property type="evidence" value="ECO:0007669"/>
    <property type="project" value="UniProtKB-SubCell"/>
</dbReference>
<keyword evidence="1 2" id="KW-0808">Transferase</keyword>
<dbReference type="EMBL" id="JBDKWZ010000006">
    <property type="protein sequence ID" value="MEN7548533.1"/>
    <property type="molecule type" value="Genomic_DNA"/>
</dbReference>
<feature type="active site" evidence="2 3">
    <location>
        <position position="321"/>
    </location>
</feature>
<dbReference type="PANTHER" id="PTHR32268:SF11">
    <property type="entry name" value="HOMOSERINE O-ACETYLTRANSFERASE"/>
    <property type="match status" value="1"/>
</dbReference>
<comment type="caution">
    <text evidence="5">The sequence shown here is derived from an EMBL/GenBank/DDBJ whole genome shotgun (WGS) entry which is preliminary data.</text>
</comment>
<feature type="binding site" evidence="2">
    <location>
        <position position="204"/>
    </location>
    <ligand>
        <name>substrate</name>
    </ligand>
</feature>
<dbReference type="InterPro" id="IPR029058">
    <property type="entry name" value="AB_hydrolase_fold"/>
</dbReference>
<dbReference type="AlphaFoldDB" id="A0AAW9S7Z3"/>
<dbReference type="GO" id="GO:0009086">
    <property type="term" value="P:methionine biosynthetic process"/>
    <property type="evidence" value="ECO:0007669"/>
    <property type="project" value="UniProtKB-UniRule"/>
</dbReference>
<keyword evidence="6" id="KW-1185">Reference proteome</keyword>
<keyword evidence="2" id="KW-0963">Cytoplasm</keyword>
<comment type="pathway">
    <text evidence="2">Amino-acid biosynthesis; L-methionine biosynthesis via de novo pathway; O-acetyl-L-homoserine from L-homoserine: step 1/1.</text>
</comment>
<dbReference type="InterPro" id="IPR008220">
    <property type="entry name" value="HAT_MetX-like"/>
</dbReference>
<proteinExistence type="inferred from homology"/>
<feature type="binding site" evidence="2">
    <location>
        <position position="322"/>
    </location>
    <ligand>
        <name>substrate</name>
    </ligand>
</feature>
<dbReference type="NCBIfam" id="TIGR01392">
    <property type="entry name" value="homoserO_Ac_trn"/>
    <property type="match status" value="1"/>
</dbReference>
<keyword evidence="2" id="KW-0486">Methionine biosynthesis</keyword>
<evidence type="ECO:0000256" key="2">
    <source>
        <dbReference type="HAMAP-Rule" id="MF_00296"/>
    </source>
</evidence>
<dbReference type="NCBIfam" id="NF001209">
    <property type="entry name" value="PRK00175.1"/>
    <property type="match status" value="1"/>
</dbReference>
<protein>
    <recommendedName>
        <fullName evidence="2">Homoserine O-acetyltransferase</fullName>
        <shortName evidence="2">HAT</shortName>
        <ecNumber evidence="2">2.3.1.31</ecNumber>
    </recommendedName>
    <alternativeName>
        <fullName evidence="2">Homoserine transacetylase</fullName>
        <shortName evidence="2">HTA</shortName>
    </alternativeName>
</protein>
<gene>
    <name evidence="5" type="primary">metX</name>
    <name evidence="2" type="synonym">metXA</name>
    <name evidence="5" type="ORF">AAG747_11470</name>
</gene>
<dbReference type="GO" id="GO:0004414">
    <property type="term" value="F:homoserine O-acetyltransferase activity"/>
    <property type="evidence" value="ECO:0007669"/>
    <property type="project" value="UniProtKB-UniRule"/>
</dbReference>
<evidence type="ECO:0000256" key="3">
    <source>
        <dbReference type="PIRSR" id="PIRSR000443-1"/>
    </source>
</evidence>
<dbReference type="Pfam" id="PF00561">
    <property type="entry name" value="Abhydrolase_1"/>
    <property type="match status" value="1"/>
</dbReference>
<name>A0AAW9S7Z3_9BACT</name>
<sequence length="353" mass="40090">MRCMQTRYFHYDQEFELEKGGTLKGFTLAYYTAGTLNADQSNSVWVCHALTGNAEVEDWWTGLFGEGCLFNAEEHFVICANVLGSCYGSTGPLSMNPETGTPYYHDFPDITIRDIVRSLDLLRQHLQLVRINTLIGGSLGGQQALEWAVQQPELMENLIVIGTNARHSPWGVAFNETQRLAIAADPSWKESKEDAGADGLVAARAIAMLSYRNYETYQKTQYEEDIEKSDDFRASSYQVYQGKKLLNRFNAYSYWTLSKAMDSHNLGRGRGSVEEALKKVKAYTMVIGIVTDVLFPIIEQRFIARHTDNVTYEEINSMYGHDGFLIETEKLTKGIQAFFKQKNRKKLIHDEGY</sequence>
<organism evidence="5 6">
    <name type="scientific">Rapidithrix thailandica</name>
    <dbReference type="NCBI Taxonomy" id="413964"/>
    <lineage>
        <taxon>Bacteria</taxon>
        <taxon>Pseudomonadati</taxon>
        <taxon>Bacteroidota</taxon>
        <taxon>Cytophagia</taxon>
        <taxon>Cytophagales</taxon>
        <taxon>Flammeovirgaceae</taxon>
        <taxon>Rapidithrix</taxon>
    </lineage>
</organism>
<comment type="subunit">
    <text evidence="2">Homodimer.</text>
</comment>
<keyword evidence="2 5" id="KW-0012">Acyltransferase</keyword>
<accession>A0AAW9S7Z3</accession>
<dbReference type="Gene3D" id="3.40.50.1820">
    <property type="entry name" value="alpha/beta hydrolase"/>
    <property type="match status" value="1"/>
</dbReference>
<comment type="function">
    <text evidence="2">Transfers an acetyl group from acetyl-CoA to L-homoserine, forming acetyl-L-homoserine.</text>
</comment>
<dbReference type="PANTHER" id="PTHR32268">
    <property type="entry name" value="HOMOSERINE O-ACETYLTRANSFERASE"/>
    <property type="match status" value="1"/>
</dbReference>
<dbReference type="EC" id="2.3.1.31" evidence="2"/>
<reference evidence="5 6" key="1">
    <citation type="submission" date="2024-04" db="EMBL/GenBank/DDBJ databases">
        <title>Novel genus in family Flammeovirgaceae.</title>
        <authorList>
            <person name="Nguyen T.H."/>
            <person name="Vuong T.Q."/>
            <person name="Le H."/>
            <person name="Kim S.-G."/>
        </authorList>
    </citation>
    <scope>NUCLEOTIDE SEQUENCE [LARGE SCALE GENOMIC DNA]</scope>
    <source>
        <strain evidence="5 6">JCM 23209</strain>
    </source>
</reference>
<comment type="similarity">
    <text evidence="2">Belongs to the AB hydrolase superfamily. MetX family.</text>
</comment>
<feature type="active site" description="Nucleophile" evidence="2 3">
    <location>
        <position position="138"/>
    </location>
</feature>
<dbReference type="HAMAP" id="MF_00296">
    <property type="entry name" value="MetX_acyltransf"/>
    <property type="match status" value="1"/>
</dbReference>
<comment type="subcellular location">
    <subcellularLocation>
        <location evidence="2">Cytoplasm</location>
    </subcellularLocation>
</comment>
<comment type="caution">
    <text evidence="2">Lacks conserved residue(s) required for the propagation of feature annotation.</text>
</comment>
<comment type="catalytic activity">
    <reaction evidence="2">
        <text>L-homoserine + acetyl-CoA = O-acetyl-L-homoserine + CoA</text>
        <dbReference type="Rhea" id="RHEA:13701"/>
        <dbReference type="ChEBI" id="CHEBI:57287"/>
        <dbReference type="ChEBI" id="CHEBI:57288"/>
        <dbReference type="ChEBI" id="CHEBI:57476"/>
        <dbReference type="ChEBI" id="CHEBI:57716"/>
        <dbReference type="EC" id="2.3.1.31"/>
    </reaction>
</comment>
<dbReference type="GO" id="GO:0009092">
    <property type="term" value="P:homoserine metabolic process"/>
    <property type="evidence" value="ECO:0007669"/>
    <property type="project" value="TreeGrafter"/>
</dbReference>
<evidence type="ECO:0000313" key="5">
    <source>
        <dbReference type="EMBL" id="MEN7548533.1"/>
    </source>
</evidence>